<feature type="coiled-coil region" evidence="1">
    <location>
        <begin position="61"/>
        <end position="88"/>
    </location>
</feature>
<feature type="transmembrane region" description="Helical" evidence="2">
    <location>
        <begin position="232"/>
        <end position="257"/>
    </location>
</feature>
<evidence type="ECO:0000313" key="3">
    <source>
        <dbReference type="EMBL" id="CAE7494401.1"/>
    </source>
</evidence>
<organism evidence="3 4">
    <name type="scientific">Symbiodinium natans</name>
    <dbReference type="NCBI Taxonomy" id="878477"/>
    <lineage>
        <taxon>Eukaryota</taxon>
        <taxon>Sar</taxon>
        <taxon>Alveolata</taxon>
        <taxon>Dinophyceae</taxon>
        <taxon>Suessiales</taxon>
        <taxon>Symbiodiniaceae</taxon>
        <taxon>Symbiodinium</taxon>
    </lineage>
</organism>
<gene>
    <name evidence="3" type="ORF">SNAT2548_LOCUS27698</name>
</gene>
<keyword evidence="1" id="KW-0175">Coiled coil</keyword>
<evidence type="ECO:0000313" key="4">
    <source>
        <dbReference type="Proteomes" id="UP000604046"/>
    </source>
</evidence>
<dbReference type="OrthoDB" id="10410315at2759"/>
<keyword evidence="2" id="KW-1133">Transmembrane helix</keyword>
<reference evidence="3" key="1">
    <citation type="submission" date="2021-02" db="EMBL/GenBank/DDBJ databases">
        <authorList>
            <person name="Dougan E. K."/>
            <person name="Rhodes N."/>
            <person name="Thang M."/>
            <person name="Chan C."/>
        </authorList>
    </citation>
    <scope>NUCLEOTIDE SEQUENCE</scope>
</reference>
<protein>
    <recommendedName>
        <fullName evidence="5">Transmembrane protein</fullName>
    </recommendedName>
</protein>
<keyword evidence="4" id="KW-1185">Reference proteome</keyword>
<evidence type="ECO:0000256" key="2">
    <source>
        <dbReference type="SAM" id="Phobius"/>
    </source>
</evidence>
<comment type="caution">
    <text evidence="3">The sequence shown here is derived from an EMBL/GenBank/DDBJ whole genome shotgun (WGS) entry which is preliminary data.</text>
</comment>
<accession>A0A812SSF5</accession>
<evidence type="ECO:0000256" key="1">
    <source>
        <dbReference type="SAM" id="Coils"/>
    </source>
</evidence>
<proteinExistence type="predicted"/>
<name>A0A812SSF5_9DINO</name>
<dbReference type="Proteomes" id="UP000604046">
    <property type="component" value="Unassembled WGS sequence"/>
</dbReference>
<keyword evidence="2" id="KW-0472">Membrane</keyword>
<evidence type="ECO:0008006" key="5">
    <source>
        <dbReference type="Google" id="ProtNLM"/>
    </source>
</evidence>
<feature type="transmembrane region" description="Helical" evidence="2">
    <location>
        <begin position="12"/>
        <end position="32"/>
    </location>
</feature>
<keyword evidence="2" id="KW-0812">Transmembrane</keyword>
<dbReference type="EMBL" id="CAJNDS010002484">
    <property type="protein sequence ID" value="CAE7494401.1"/>
    <property type="molecule type" value="Genomic_DNA"/>
</dbReference>
<sequence>MAGQGRLQGRRGGTLLGCSLIALLVTVAAWLFSAHGGEAESFVRGPVELGAESRSPSLGAAASQEDSEAALRERVAQLERKLAEKLLDPPEEEQELPPSILQPLIDQAVQEVPELQQVEDARMGMTEDKMYVFEMGNKSGKQAIYRRKYEVLGMVLTQQEAYTKAARRAVKRAKDSPAVEELMKLKKEGGLGLTKKQMQAEMGRMEAVDNFAAIIFRDIIPKLEENPLADTIGYLSATFFLLLVLIAFGFCLVPPVVPDE</sequence>
<dbReference type="AlphaFoldDB" id="A0A812SSF5"/>